<protein>
    <submittedName>
        <fullName evidence="1">Uncharacterized protein</fullName>
    </submittedName>
</protein>
<proteinExistence type="predicted"/>
<accession>F4MWC2</accession>
<organism evidence="1">
    <name type="scientific">Yersinia enterocolitica W22703</name>
    <dbReference type="NCBI Taxonomy" id="913028"/>
    <lineage>
        <taxon>Bacteria</taxon>
        <taxon>Pseudomonadati</taxon>
        <taxon>Pseudomonadota</taxon>
        <taxon>Gammaproteobacteria</taxon>
        <taxon>Enterobacterales</taxon>
        <taxon>Yersiniaceae</taxon>
        <taxon>Yersinia</taxon>
    </lineage>
</organism>
<gene>
    <name evidence="1" type="ORF">YEW_GF26710</name>
</gene>
<name>F4MWC2_YEREN</name>
<sequence length="66" mass="7581">MSHFTWFKEESFNLRLCNVNIGLWAEIVGLDLEGDNATITLTKRQSEKRGKVTGSQLFPKVIRVWA</sequence>
<dbReference type="AlphaFoldDB" id="F4MWC2"/>
<reference evidence="1" key="1">
    <citation type="journal article" date="2011" name="BMC Genomics">
        <title>Shotgun sequencing of Yersinia enterocolitica strain W22703 (biotype 2, serotype O:9): genomic evidence for oscillation between invertebrates and mammals.</title>
        <authorList>
            <person name="Fuchs T.M."/>
            <person name="Brandt K."/>
            <person name="Starke M."/>
            <person name="Rattei T."/>
        </authorList>
    </citation>
    <scope>NUCLEOTIDE SEQUENCE</scope>
</reference>
<evidence type="ECO:0000313" key="1">
    <source>
        <dbReference type="EMBL" id="CBX70130.1"/>
    </source>
</evidence>
<dbReference type="EMBL" id="FR718518">
    <property type="protein sequence ID" value="CBX70130.1"/>
    <property type="molecule type" value="Genomic_DNA"/>
</dbReference>